<name>A0A072Q4B5_9EURO</name>
<dbReference type="HOGENOM" id="CLU_008511_3_1_1"/>
<dbReference type="PANTHER" id="PTHR47424">
    <property type="entry name" value="REGULATORY PROTEIN GAL4"/>
    <property type="match status" value="1"/>
</dbReference>
<dbReference type="GO" id="GO:0005634">
    <property type="term" value="C:nucleus"/>
    <property type="evidence" value="ECO:0007669"/>
    <property type="project" value="TreeGrafter"/>
</dbReference>
<dbReference type="Pfam" id="PF04082">
    <property type="entry name" value="Fungal_trans"/>
    <property type="match status" value="1"/>
</dbReference>
<feature type="region of interest" description="Disordered" evidence="4">
    <location>
        <begin position="28"/>
        <end position="112"/>
    </location>
</feature>
<evidence type="ECO:0000256" key="4">
    <source>
        <dbReference type="SAM" id="MobiDB-lite"/>
    </source>
</evidence>
<dbReference type="GeneID" id="25275669"/>
<dbReference type="PANTHER" id="PTHR47424:SF4">
    <property type="entry name" value="ZN(II)2CYS6 TRANSCRIPTION FACTOR (EUROFUNG)"/>
    <property type="match status" value="1"/>
</dbReference>
<dbReference type="AlphaFoldDB" id="A0A072Q4B5"/>
<dbReference type="SMART" id="SM00906">
    <property type="entry name" value="Fungal_trans"/>
    <property type="match status" value="1"/>
</dbReference>
<dbReference type="STRING" id="1182545.A0A072Q4B5"/>
<evidence type="ECO:0000256" key="3">
    <source>
        <dbReference type="ARBA" id="ARBA00023242"/>
    </source>
</evidence>
<feature type="domain" description="Xylanolytic transcriptional activator regulatory" evidence="5">
    <location>
        <begin position="280"/>
        <end position="355"/>
    </location>
</feature>
<evidence type="ECO:0000256" key="2">
    <source>
        <dbReference type="ARBA" id="ARBA00023163"/>
    </source>
</evidence>
<evidence type="ECO:0000259" key="5">
    <source>
        <dbReference type="SMART" id="SM00906"/>
    </source>
</evidence>
<keyword evidence="2" id="KW-0804">Transcription</keyword>
<dbReference type="EMBL" id="AMGV01000001">
    <property type="protein sequence ID" value="KEF62745.1"/>
    <property type="molecule type" value="Genomic_DNA"/>
</dbReference>
<gene>
    <name evidence="6" type="ORF">A1O9_00718</name>
</gene>
<dbReference type="OrthoDB" id="424974at2759"/>
<dbReference type="VEuPathDB" id="FungiDB:A1O9_00718"/>
<dbReference type="GO" id="GO:0000978">
    <property type="term" value="F:RNA polymerase II cis-regulatory region sequence-specific DNA binding"/>
    <property type="evidence" value="ECO:0007669"/>
    <property type="project" value="TreeGrafter"/>
</dbReference>
<dbReference type="RefSeq" id="XP_013265335.1">
    <property type="nucleotide sequence ID" value="XM_013409881.1"/>
</dbReference>
<feature type="compositionally biased region" description="Polar residues" evidence="4">
    <location>
        <begin position="51"/>
        <end position="74"/>
    </location>
</feature>
<protein>
    <recommendedName>
        <fullName evidence="5">Xylanolytic transcriptional activator regulatory domain-containing protein</fullName>
    </recommendedName>
</protein>
<dbReference type="GO" id="GO:0000981">
    <property type="term" value="F:DNA-binding transcription factor activity, RNA polymerase II-specific"/>
    <property type="evidence" value="ECO:0007669"/>
    <property type="project" value="TreeGrafter"/>
</dbReference>
<proteinExistence type="predicted"/>
<keyword evidence="3" id="KW-0539">Nucleus</keyword>
<feature type="compositionally biased region" description="Basic and acidic residues" evidence="4">
    <location>
        <begin position="31"/>
        <end position="47"/>
    </location>
</feature>
<reference evidence="6 7" key="1">
    <citation type="submission" date="2013-03" db="EMBL/GenBank/DDBJ databases">
        <title>The Genome Sequence of Exophiala aquamarina CBS 119918.</title>
        <authorList>
            <consortium name="The Broad Institute Genomics Platform"/>
            <person name="Cuomo C."/>
            <person name="de Hoog S."/>
            <person name="Gorbushina A."/>
            <person name="Walker B."/>
            <person name="Young S.K."/>
            <person name="Zeng Q."/>
            <person name="Gargeya S."/>
            <person name="Fitzgerald M."/>
            <person name="Haas B."/>
            <person name="Abouelleil A."/>
            <person name="Allen A.W."/>
            <person name="Alvarado L."/>
            <person name="Arachchi H.M."/>
            <person name="Berlin A.M."/>
            <person name="Chapman S.B."/>
            <person name="Gainer-Dewar J."/>
            <person name="Goldberg J."/>
            <person name="Griggs A."/>
            <person name="Gujja S."/>
            <person name="Hansen M."/>
            <person name="Howarth C."/>
            <person name="Imamovic A."/>
            <person name="Ireland A."/>
            <person name="Larimer J."/>
            <person name="McCowan C."/>
            <person name="Murphy C."/>
            <person name="Pearson M."/>
            <person name="Poon T.W."/>
            <person name="Priest M."/>
            <person name="Roberts A."/>
            <person name="Saif S."/>
            <person name="Shea T."/>
            <person name="Sisk P."/>
            <person name="Sykes S."/>
            <person name="Wortman J."/>
            <person name="Nusbaum C."/>
            <person name="Birren B."/>
        </authorList>
    </citation>
    <scope>NUCLEOTIDE SEQUENCE [LARGE SCALE GENOMIC DNA]</scope>
    <source>
        <strain evidence="6 7">CBS 119918</strain>
    </source>
</reference>
<dbReference type="Proteomes" id="UP000027920">
    <property type="component" value="Unassembled WGS sequence"/>
</dbReference>
<evidence type="ECO:0000256" key="1">
    <source>
        <dbReference type="ARBA" id="ARBA00023015"/>
    </source>
</evidence>
<dbReference type="InterPro" id="IPR007219">
    <property type="entry name" value="XnlR_reg_dom"/>
</dbReference>
<evidence type="ECO:0000313" key="7">
    <source>
        <dbReference type="Proteomes" id="UP000027920"/>
    </source>
</evidence>
<keyword evidence="1" id="KW-0805">Transcription regulation</keyword>
<dbReference type="InterPro" id="IPR051127">
    <property type="entry name" value="Fungal_SecMet_Regulators"/>
</dbReference>
<keyword evidence="7" id="KW-1185">Reference proteome</keyword>
<dbReference type="GO" id="GO:0006351">
    <property type="term" value="P:DNA-templated transcription"/>
    <property type="evidence" value="ECO:0007669"/>
    <property type="project" value="InterPro"/>
</dbReference>
<dbReference type="GO" id="GO:0008270">
    <property type="term" value="F:zinc ion binding"/>
    <property type="evidence" value="ECO:0007669"/>
    <property type="project" value="InterPro"/>
</dbReference>
<organism evidence="6 7">
    <name type="scientific">Exophiala aquamarina CBS 119918</name>
    <dbReference type="NCBI Taxonomy" id="1182545"/>
    <lineage>
        <taxon>Eukaryota</taxon>
        <taxon>Fungi</taxon>
        <taxon>Dikarya</taxon>
        <taxon>Ascomycota</taxon>
        <taxon>Pezizomycotina</taxon>
        <taxon>Eurotiomycetes</taxon>
        <taxon>Chaetothyriomycetidae</taxon>
        <taxon>Chaetothyriales</taxon>
        <taxon>Herpotrichiellaceae</taxon>
        <taxon>Exophiala</taxon>
    </lineage>
</organism>
<accession>A0A072Q4B5</accession>
<dbReference type="GO" id="GO:0000435">
    <property type="term" value="P:positive regulation of transcription from RNA polymerase II promoter by galactose"/>
    <property type="evidence" value="ECO:0007669"/>
    <property type="project" value="TreeGrafter"/>
</dbReference>
<comment type="caution">
    <text evidence="6">The sequence shown here is derived from an EMBL/GenBank/DDBJ whole genome shotgun (WGS) entry which is preliminary data.</text>
</comment>
<evidence type="ECO:0000313" key="6">
    <source>
        <dbReference type="EMBL" id="KEF62745.1"/>
    </source>
</evidence>
<dbReference type="CDD" id="cd12148">
    <property type="entry name" value="fungal_TF_MHR"/>
    <property type="match status" value="1"/>
</dbReference>
<sequence length="700" mass="78294">MSYHTDARETEDYPIEKPQTSLLALLADFSDQERAKGEEQSHRHNEPIRSFNESTQGHRPSTVSNLSPQSSAPTAHSPKDPKFKNSHPQQAATSGMIGSLPDQGPSHEYFGGSSAGSFVGQVRAAVSQKLNVRDQRLPTDEITDGSDPSSARLQSHSRLPIDFVLPSRRRADELMEVYWEFVYPLYPYVDKTETILKYQDLWKEKSDYDEEAIFICGLNVIFALSCQLIGETHQRENSAKVFFERAKSLLDPWHSGSFQYVQVCLLLGQYFQSTNDPHQCWTTVGMAIRTGQSLGLHLPETSENTASPRKRELLRKVWHGCVIMDRITSMTYGRPTMIGKDLAAAVPRPLGIDEDRLQPFGPVPTPDRPSIVDFFVETLGLYEILYDILVAFYSSSIADDGSGEGRWARYFGGSEPDTNKGPSVHAIDRRLIRWEANLPSHLKTEQVSTQTETNKYFVRQAVILRQRYLHIRLLALRPVLSAYVAAETSNDDITSTFGGILTQRIAFQCAIVCITVAQDTIDLAYTRRSGDPAAVGPIAAWWYNVLFVYSAATVLVAGKLCPSILTELSEKSISRSWHRAIEILEHYQAFGPVIKQLVAAQHVLFNTLPEHYSQTKGSRRPENSSGHLDLDANNLSALSSRYIAPMGPNPYSHLDSDIDVGGGCNPLASADLSNQAFNYDFDFVFDNNDLSWLNSMPFEL</sequence>